<evidence type="ECO:0000256" key="1">
    <source>
        <dbReference type="ARBA" id="ARBA00022553"/>
    </source>
</evidence>
<feature type="modified residue" description="4-aspartylphosphate" evidence="3">
    <location>
        <position position="97"/>
    </location>
</feature>
<evidence type="ECO:0000256" key="3">
    <source>
        <dbReference type="PROSITE-ProRule" id="PRU00169"/>
    </source>
</evidence>
<dbReference type="InterPro" id="IPR001789">
    <property type="entry name" value="Sig_transdc_resp-reg_receiver"/>
</dbReference>
<feature type="domain" description="Response regulatory" evidence="4">
    <location>
        <begin position="48"/>
        <end position="164"/>
    </location>
</feature>
<evidence type="ECO:0000313" key="5">
    <source>
        <dbReference type="EMBL" id="SFF39874.1"/>
    </source>
</evidence>
<dbReference type="SMART" id="SM00448">
    <property type="entry name" value="REC"/>
    <property type="match status" value="1"/>
</dbReference>
<evidence type="ECO:0000256" key="2">
    <source>
        <dbReference type="ARBA" id="ARBA00023012"/>
    </source>
</evidence>
<reference evidence="6" key="1">
    <citation type="submission" date="2016-10" db="EMBL/GenBank/DDBJ databases">
        <authorList>
            <person name="Varghese N."/>
            <person name="Submissions S."/>
        </authorList>
    </citation>
    <scope>NUCLEOTIDE SEQUENCE [LARGE SCALE GENOMIC DNA]</scope>
    <source>
        <strain evidence="6">ATCC 25963</strain>
    </source>
</reference>
<name>A0A1I2ICB0_9BACT</name>
<keyword evidence="1 3" id="KW-0597">Phosphoprotein</keyword>
<comment type="caution">
    <text evidence="3">Lacks conserved residue(s) required for the propagation of feature annotation.</text>
</comment>
<keyword evidence="6" id="KW-1185">Reference proteome</keyword>
<dbReference type="InterPro" id="IPR011006">
    <property type="entry name" value="CheY-like_superfamily"/>
</dbReference>
<dbReference type="GO" id="GO:0000160">
    <property type="term" value="P:phosphorelay signal transduction system"/>
    <property type="evidence" value="ECO:0007669"/>
    <property type="project" value="UniProtKB-KW"/>
</dbReference>
<dbReference type="Proteomes" id="UP000199400">
    <property type="component" value="Unassembled WGS sequence"/>
</dbReference>
<dbReference type="SUPFAM" id="SSF52738">
    <property type="entry name" value="Methylesterase CheB, C-terminal domain"/>
    <property type="match status" value="1"/>
</dbReference>
<dbReference type="InterPro" id="IPR035909">
    <property type="entry name" value="CheB_C"/>
</dbReference>
<dbReference type="CDD" id="cd00156">
    <property type="entry name" value="REC"/>
    <property type="match status" value="1"/>
</dbReference>
<gene>
    <name evidence="5" type="ORF">SAMN02745121_08598</name>
</gene>
<sequence length="242" mass="26083">MHVISATDHTRTALEMGAVAYAIKPVVREQLVEALRRLASKATQWLRRVLVVEDDVVHRESTCKLLAADDVETVPVGTAADALRALRTTTFDCMVLDLSLPDRPGFQLLQEMAQGQQYGFPPVIVYTGRAISRAEEQELGRYSQSIIIKGARSPERLLDEVTLFLHQVETNLPPERQRIALTAKAMAEDGASCLAESPATAGVPTMPAAALQRAAIDHAAPAAVIGVLLARLAAPTRSGEAT</sequence>
<dbReference type="EMBL" id="FOMX01000062">
    <property type="protein sequence ID" value="SFF39874.1"/>
    <property type="molecule type" value="Genomic_DNA"/>
</dbReference>
<keyword evidence="2" id="KW-0902">Two-component regulatory system</keyword>
<dbReference type="SUPFAM" id="SSF52172">
    <property type="entry name" value="CheY-like"/>
    <property type="match status" value="2"/>
</dbReference>
<dbReference type="Gene3D" id="3.40.50.2300">
    <property type="match status" value="1"/>
</dbReference>
<accession>A0A1I2ICB0</accession>
<dbReference type="AlphaFoldDB" id="A0A1I2ICB0"/>
<dbReference type="PROSITE" id="PS50110">
    <property type="entry name" value="RESPONSE_REGULATORY"/>
    <property type="match status" value="2"/>
</dbReference>
<dbReference type="STRING" id="54.SAMN02745121_08598"/>
<evidence type="ECO:0000313" key="6">
    <source>
        <dbReference type="Proteomes" id="UP000199400"/>
    </source>
</evidence>
<dbReference type="PANTHER" id="PTHR44591:SF14">
    <property type="entry name" value="PROTEIN PILG"/>
    <property type="match status" value="1"/>
</dbReference>
<evidence type="ECO:0000259" key="4">
    <source>
        <dbReference type="PROSITE" id="PS50110"/>
    </source>
</evidence>
<feature type="domain" description="Response regulatory" evidence="4">
    <location>
        <begin position="1"/>
        <end position="39"/>
    </location>
</feature>
<dbReference type="PANTHER" id="PTHR44591">
    <property type="entry name" value="STRESS RESPONSE REGULATOR PROTEIN 1"/>
    <property type="match status" value="1"/>
</dbReference>
<protein>
    <submittedName>
        <fullName evidence="5">CheB methylesterase</fullName>
    </submittedName>
</protein>
<dbReference type="Pfam" id="PF00072">
    <property type="entry name" value="Response_reg"/>
    <property type="match status" value="1"/>
</dbReference>
<dbReference type="InterPro" id="IPR050595">
    <property type="entry name" value="Bact_response_regulator"/>
</dbReference>
<dbReference type="Gene3D" id="3.40.50.180">
    <property type="entry name" value="Methylesterase CheB, C-terminal domain"/>
    <property type="match status" value="1"/>
</dbReference>
<organism evidence="5 6">
    <name type="scientific">Nannocystis exedens</name>
    <dbReference type="NCBI Taxonomy" id="54"/>
    <lineage>
        <taxon>Bacteria</taxon>
        <taxon>Pseudomonadati</taxon>
        <taxon>Myxococcota</taxon>
        <taxon>Polyangia</taxon>
        <taxon>Nannocystales</taxon>
        <taxon>Nannocystaceae</taxon>
        <taxon>Nannocystis</taxon>
    </lineage>
</organism>
<proteinExistence type="predicted"/>